<evidence type="ECO:0000256" key="7">
    <source>
        <dbReference type="ARBA" id="ARBA00022771"/>
    </source>
</evidence>
<dbReference type="CDD" id="cd05819">
    <property type="entry name" value="NHL"/>
    <property type="match status" value="1"/>
</dbReference>
<evidence type="ECO:0000256" key="8">
    <source>
        <dbReference type="ARBA" id="ARBA00022786"/>
    </source>
</evidence>
<organism evidence="15 16">
    <name type="scientific">Branchiostoma lanceolatum</name>
    <name type="common">Common lancelet</name>
    <name type="synonym">Amphioxus lanceolatum</name>
    <dbReference type="NCBI Taxonomy" id="7740"/>
    <lineage>
        <taxon>Eukaryota</taxon>
        <taxon>Metazoa</taxon>
        <taxon>Chordata</taxon>
        <taxon>Cephalochordata</taxon>
        <taxon>Leptocardii</taxon>
        <taxon>Amphioxiformes</taxon>
        <taxon>Branchiostomatidae</taxon>
        <taxon>Branchiostoma</taxon>
    </lineage>
</organism>
<dbReference type="EMBL" id="OV696698">
    <property type="protein sequence ID" value="CAH1243423.1"/>
    <property type="molecule type" value="Genomic_DNA"/>
</dbReference>
<dbReference type="Gene3D" id="2.60.40.10">
    <property type="entry name" value="Immunoglobulins"/>
    <property type="match status" value="1"/>
</dbReference>
<evidence type="ECO:0000256" key="3">
    <source>
        <dbReference type="ARBA" id="ARBA00012483"/>
    </source>
</evidence>
<feature type="repeat" description="NHL" evidence="12">
    <location>
        <begin position="598"/>
        <end position="637"/>
    </location>
</feature>
<dbReference type="PROSITE" id="PS51125">
    <property type="entry name" value="NHL"/>
    <property type="match status" value="3"/>
</dbReference>
<dbReference type="Pfam" id="PF00643">
    <property type="entry name" value="zf-B_box"/>
    <property type="match status" value="1"/>
</dbReference>
<evidence type="ECO:0000256" key="11">
    <source>
        <dbReference type="PROSITE-ProRule" id="PRU00087"/>
    </source>
</evidence>
<dbReference type="Pfam" id="PF17170">
    <property type="entry name" value="DUF5128"/>
    <property type="match status" value="1"/>
</dbReference>
<proteinExistence type="inferred from homology"/>
<gene>
    <name evidence="15" type="primary">TRIM2</name>
    <name evidence="15" type="ORF">BLAG_LOCUS6401</name>
</gene>
<dbReference type="SMART" id="SM00184">
    <property type="entry name" value="RING"/>
    <property type="match status" value="1"/>
</dbReference>
<dbReference type="Gene3D" id="4.10.830.40">
    <property type="match status" value="1"/>
</dbReference>
<dbReference type="GO" id="GO:0008270">
    <property type="term" value="F:zinc ion binding"/>
    <property type="evidence" value="ECO:0007669"/>
    <property type="project" value="UniProtKB-KW"/>
</dbReference>
<keyword evidence="9" id="KW-0862">Zinc</keyword>
<dbReference type="InterPro" id="IPR047153">
    <property type="entry name" value="TRIM45/56/19-like"/>
</dbReference>
<evidence type="ECO:0000313" key="16">
    <source>
        <dbReference type="Proteomes" id="UP000838412"/>
    </source>
</evidence>
<feature type="domain" description="RING-type" evidence="13">
    <location>
        <begin position="17"/>
        <end position="57"/>
    </location>
</feature>
<keyword evidence="7 10" id="KW-0863">Zinc-finger</keyword>
<dbReference type="PROSITE" id="PS00518">
    <property type="entry name" value="ZF_RING_1"/>
    <property type="match status" value="1"/>
</dbReference>
<keyword evidence="5" id="KW-0479">Metal-binding</keyword>
<dbReference type="InterPro" id="IPR000315">
    <property type="entry name" value="Znf_B-box"/>
</dbReference>
<dbReference type="CDD" id="cd19757">
    <property type="entry name" value="Bbox1"/>
    <property type="match status" value="1"/>
</dbReference>
<dbReference type="InterPro" id="IPR001258">
    <property type="entry name" value="NHL_repeat"/>
</dbReference>
<evidence type="ECO:0000256" key="4">
    <source>
        <dbReference type="ARBA" id="ARBA00022553"/>
    </source>
</evidence>
<dbReference type="SUPFAM" id="SSF101898">
    <property type="entry name" value="NHL repeat"/>
    <property type="match status" value="1"/>
</dbReference>
<sequence length="726" mass="80922">MASKMASDDFDDQFLTCPVCMLHFRDPRILPCLHTFCKGCLEEWGTKQQPLECPTCRTQVSLPDQGVDGLRTNFYVNNLLDFSAAKKGAEPGVPCQVCEGNVEGSKSWCTDCAMLLCESCIATHRKIPAIRDHELVPEEVMKSKEGVDRFQRKRHCQKHKKYELEFYCESCKALVCTACTVIDHRPGKDHNPVEITTVAQKIKEKLQELLQGIDPRLKEIQASIKEVDSKLAKLVPSKEAASDQAKEYFRQLVDLLHKREQEILNQIDEQCRDDGKTLQTKKEVIEFELAGLTSAQTFCQQAVEHGSDVHILEVGNQVQTRVETLLRKQLDLESNWSEFQFVENTTIADYAEEVKDLGGTKTKVDVSKCKVVFKPAVHEFPCIAVLTTMNNEDRPCVTNSKAVTANMKDPSGTDLPTRVQMKSRCVWEISYVPKVTGSHRLEVKVDSQQVTGSPFDITVQRRDAPVLTIGRLGVGVGELNGPVGVAVDKDGNIAVAELGNRRIQVFDADKGNSLRSFPTDGEKPYGIGVDSKGTFLVSELGQNSGLKCYTEEGKRLDTFTLDCIKSPRGLAALKDGRIVVVDNKRKSCLLLQNDGSLVREIGKGQLQDPRFVTVDDSIDRIYVTDHKTHKVFVFDLEGKMHFSFGEHGNGEGQFHGPIGITLDESGNIIVVNWYGRRVQVFGSDGTFIRTVATVDDGHPHGITLTPEGYIAVACFIENCVKLYRYN</sequence>
<dbReference type="PROSITE" id="PS50194">
    <property type="entry name" value="FILAMIN_REPEAT"/>
    <property type="match status" value="1"/>
</dbReference>
<dbReference type="InterPro" id="IPR017907">
    <property type="entry name" value="Znf_RING_CS"/>
</dbReference>
<protein>
    <recommendedName>
        <fullName evidence="3">RING-type E3 ubiquitin transferase</fullName>
        <ecNumber evidence="3">2.3.2.27</ecNumber>
    </recommendedName>
</protein>
<evidence type="ECO:0000256" key="1">
    <source>
        <dbReference type="ARBA" id="ARBA00000900"/>
    </source>
</evidence>
<dbReference type="SMART" id="SM00336">
    <property type="entry name" value="BBOX"/>
    <property type="match status" value="2"/>
</dbReference>
<dbReference type="EC" id="2.3.2.27" evidence="3"/>
<feature type="repeat" description="Filamin" evidence="11">
    <location>
        <begin position="403"/>
        <end position="459"/>
    </location>
</feature>
<dbReference type="FunFam" id="2.60.40.10:FF:002465">
    <property type="entry name" value="Uncharacterized protein"/>
    <property type="match status" value="1"/>
</dbReference>
<keyword evidence="16" id="KW-1185">Reference proteome</keyword>
<dbReference type="GO" id="GO:0006513">
    <property type="term" value="P:protein monoubiquitination"/>
    <property type="evidence" value="ECO:0007669"/>
    <property type="project" value="TreeGrafter"/>
</dbReference>
<dbReference type="Gene3D" id="3.30.40.10">
    <property type="entry name" value="Zinc/RING finger domain, C3HC4 (zinc finger)"/>
    <property type="match status" value="1"/>
</dbReference>
<dbReference type="PROSITE" id="PS50119">
    <property type="entry name" value="ZF_BBOX"/>
    <property type="match status" value="2"/>
</dbReference>
<dbReference type="PANTHER" id="PTHR25462:SF229">
    <property type="entry name" value="TRANSCRIPTION INTERMEDIARY FACTOR 1-BETA"/>
    <property type="match status" value="1"/>
</dbReference>
<dbReference type="FunFam" id="3.30.40.10:FF:000362">
    <property type="entry name" value="E3 ubiquitin-protein ligase TRIM56"/>
    <property type="match status" value="1"/>
</dbReference>
<evidence type="ECO:0000259" key="14">
    <source>
        <dbReference type="PROSITE" id="PS50119"/>
    </source>
</evidence>
<reference evidence="15" key="1">
    <citation type="submission" date="2022-01" db="EMBL/GenBank/DDBJ databases">
        <authorList>
            <person name="Braso-Vives M."/>
        </authorList>
    </citation>
    <scope>NUCLEOTIDE SEQUENCE</scope>
</reference>
<dbReference type="SUPFAM" id="SSF57850">
    <property type="entry name" value="RING/U-box"/>
    <property type="match status" value="1"/>
</dbReference>
<dbReference type="InterPro" id="IPR017868">
    <property type="entry name" value="Filamin/ABP280_repeat-like"/>
</dbReference>
<dbReference type="Pfam" id="PF13445">
    <property type="entry name" value="zf-RING_UBOX"/>
    <property type="match status" value="1"/>
</dbReference>
<feature type="domain" description="B box-type" evidence="14">
    <location>
        <begin position="90"/>
        <end position="138"/>
    </location>
</feature>
<dbReference type="InterPro" id="IPR014756">
    <property type="entry name" value="Ig_E-set"/>
</dbReference>
<dbReference type="Proteomes" id="UP000838412">
    <property type="component" value="Chromosome 13"/>
</dbReference>
<evidence type="ECO:0000256" key="9">
    <source>
        <dbReference type="ARBA" id="ARBA00022833"/>
    </source>
</evidence>
<keyword evidence="8" id="KW-0833">Ubl conjugation pathway</keyword>
<evidence type="ECO:0000256" key="6">
    <source>
        <dbReference type="ARBA" id="ARBA00022737"/>
    </source>
</evidence>
<keyword evidence="4" id="KW-0597">Phosphoprotein</keyword>
<evidence type="ECO:0000259" key="13">
    <source>
        <dbReference type="PROSITE" id="PS50089"/>
    </source>
</evidence>
<dbReference type="PANTHER" id="PTHR25462">
    <property type="entry name" value="BONUS, ISOFORM C-RELATED"/>
    <property type="match status" value="1"/>
</dbReference>
<dbReference type="InterPro" id="IPR011042">
    <property type="entry name" value="6-blade_b-propeller_TolB-like"/>
</dbReference>
<feature type="repeat" description="NHL" evidence="12">
    <location>
        <begin position="641"/>
        <end position="684"/>
    </location>
</feature>
<dbReference type="Pfam" id="PF01436">
    <property type="entry name" value="NHL"/>
    <property type="match status" value="1"/>
</dbReference>
<feature type="repeat" description="NHL" evidence="12">
    <location>
        <begin position="466"/>
        <end position="509"/>
    </location>
</feature>
<dbReference type="InterPro" id="IPR003649">
    <property type="entry name" value="Bbox_C"/>
</dbReference>
<name>A0A8K0EC66_BRALA</name>
<dbReference type="PROSITE" id="PS50089">
    <property type="entry name" value="ZF_RING_2"/>
    <property type="match status" value="1"/>
</dbReference>
<evidence type="ECO:0000256" key="12">
    <source>
        <dbReference type="PROSITE-ProRule" id="PRU00504"/>
    </source>
</evidence>
<dbReference type="GO" id="GO:0061630">
    <property type="term" value="F:ubiquitin protein ligase activity"/>
    <property type="evidence" value="ECO:0007669"/>
    <property type="project" value="UniProtKB-EC"/>
</dbReference>
<dbReference type="AlphaFoldDB" id="A0A8K0EC66"/>
<dbReference type="InterPro" id="IPR001298">
    <property type="entry name" value="Filamin/ABP280_rpt"/>
</dbReference>
<accession>A0A8K0EC66</accession>
<comment type="similarity">
    <text evidence="2">Belongs to the TRIM/RBCC family.</text>
</comment>
<keyword evidence="6" id="KW-0677">Repeat</keyword>
<dbReference type="SMART" id="SM00557">
    <property type="entry name" value="IG_FLMN"/>
    <property type="match status" value="1"/>
</dbReference>
<dbReference type="InterPro" id="IPR001841">
    <property type="entry name" value="Znf_RING"/>
</dbReference>
<dbReference type="SMART" id="SM00502">
    <property type="entry name" value="BBC"/>
    <property type="match status" value="1"/>
</dbReference>
<evidence type="ECO:0000256" key="10">
    <source>
        <dbReference type="PROSITE-ProRule" id="PRU00024"/>
    </source>
</evidence>
<feature type="domain" description="B box-type" evidence="14">
    <location>
        <begin position="151"/>
        <end position="195"/>
    </location>
</feature>
<dbReference type="InterPro" id="IPR027370">
    <property type="entry name" value="Znf-RING_euk"/>
</dbReference>
<dbReference type="InterPro" id="IPR013783">
    <property type="entry name" value="Ig-like_fold"/>
</dbReference>
<dbReference type="InterPro" id="IPR013083">
    <property type="entry name" value="Znf_RING/FYVE/PHD"/>
</dbReference>
<evidence type="ECO:0000256" key="5">
    <source>
        <dbReference type="ARBA" id="ARBA00022723"/>
    </source>
</evidence>
<dbReference type="OrthoDB" id="252722at2759"/>
<dbReference type="SUPFAM" id="SSF57845">
    <property type="entry name" value="B-box zinc-binding domain"/>
    <property type="match status" value="1"/>
</dbReference>
<dbReference type="Gene3D" id="2.120.10.30">
    <property type="entry name" value="TolB, C-terminal domain"/>
    <property type="match status" value="2"/>
</dbReference>
<dbReference type="Gene3D" id="3.30.160.60">
    <property type="entry name" value="Classic Zinc Finger"/>
    <property type="match status" value="1"/>
</dbReference>
<dbReference type="SUPFAM" id="SSF81296">
    <property type="entry name" value="E set domains"/>
    <property type="match status" value="1"/>
</dbReference>
<dbReference type="Pfam" id="PF00630">
    <property type="entry name" value="Filamin"/>
    <property type="match status" value="1"/>
</dbReference>
<comment type="catalytic activity">
    <reaction evidence="1">
        <text>S-ubiquitinyl-[E2 ubiquitin-conjugating enzyme]-L-cysteine + [acceptor protein]-L-lysine = [E2 ubiquitin-conjugating enzyme]-L-cysteine + N(6)-ubiquitinyl-[acceptor protein]-L-lysine.</text>
        <dbReference type="EC" id="2.3.2.27"/>
    </reaction>
</comment>
<evidence type="ECO:0000313" key="15">
    <source>
        <dbReference type="EMBL" id="CAH1243423.1"/>
    </source>
</evidence>
<evidence type="ECO:0000256" key="2">
    <source>
        <dbReference type="ARBA" id="ARBA00008518"/>
    </source>
</evidence>